<feature type="region of interest" description="Disordered" evidence="1">
    <location>
        <begin position="41"/>
        <end position="64"/>
    </location>
</feature>
<proteinExistence type="predicted"/>
<evidence type="ECO:0000313" key="2">
    <source>
        <dbReference type="EMBL" id="EEN50050.1"/>
    </source>
</evidence>
<protein>
    <submittedName>
        <fullName evidence="2">Uncharacterized protein</fullName>
    </submittedName>
</protein>
<accession>C3ZB13</accession>
<name>C3ZB13_BRAFL</name>
<evidence type="ECO:0000256" key="1">
    <source>
        <dbReference type="SAM" id="MobiDB-lite"/>
    </source>
</evidence>
<reference evidence="2" key="1">
    <citation type="journal article" date="2008" name="Nature">
        <title>The amphioxus genome and the evolution of the chordate karyotype.</title>
        <authorList>
            <consortium name="US DOE Joint Genome Institute (JGI-PGF)"/>
            <person name="Putnam N.H."/>
            <person name="Butts T."/>
            <person name="Ferrier D.E.K."/>
            <person name="Furlong R.F."/>
            <person name="Hellsten U."/>
            <person name="Kawashima T."/>
            <person name="Robinson-Rechavi M."/>
            <person name="Shoguchi E."/>
            <person name="Terry A."/>
            <person name="Yu J.-K."/>
            <person name="Benito-Gutierrez E.L."/>
            <person name="Dubchak I."/>
            <person name="Garcia-Fernandez J."/>
            <person name="Gibson-Brown J.J."/>
            <person name="Grigoriev I.V."/>
            <person name="Horton A.C."/>
            <person name="de Jong P.J."/>
            <person name="Jurka J."/>
            <person name="Kapitonov V.V."/>
            <person name="Kohara Y."/>
            <person name="Kuroki Y."/>
            <person name="Lindquist E."/>
            <person name="Lucas S."/>
            <person name="Osoegawa K."/>
            <person name="Pennacchio L.A."/>
            <person name="Salamov A.A."/>
            <person name="Satou Y."/>
            <person name="Sauka-Spengler T."/>
            <person name="Schmutz J."/>
            <person name="Shin-I T."/>
            <person name="Toyoda A."/>
            <person name="Bronner-Fraser M."/>
            <person name="Fujiyama A."/>
            <person name="Holland L.Z."/>
            <person name="Holland P.W.H."/>
            <person name="Satoh N."/>
            <person name="Rokhsar D.S."/>
        </authorList>
    </citation>
    <scope>NUCLEOTIDE SEQUENCE [LARGE SCALE GENOMIC DNA]</scope>
    <source>
        <strain evidence="2">S238N-H82</strain>
        <tissue evidence="2">Testes</tissue>
    </source>
</reference>
<gene>
    <name evidence="2" type="ORF">BRAFLDRAFT_68521</name>
</gene>
<dbReference type="EMBL" id="GG666603">
    <property type="protein sequence ID" value="EEN50050.1"/>
    <property type="molecule type" value="Genomic_DNA"/>
</dbReference>
<dbReference type="AlphaFoldDB" id="C3ZB13"/>
<sequence length="382" mass="43562">MGNREYKQVLRFKTCRVDKAEEVCKRRFCYYFLLLPSEEAPEAADIPPPPTPFSRGSARAPTHKDNRTLILTNRDSRPSPTQRPTTRVNSCTVNFRNLKDPRKEDSFEYGWKLGMEIVLPHIRARSLNSLTSVVQQKIRPMLGSFDNTEKQDDEPRFPSSLSVEGDVQNTFKHPRHAEKNLITRITKYIDKVIEHVQELMQKPDGPHRIGGCLEKCFQILEAMRQVDGRTDKMQPRRDADCGSVRFPTNILPKSIDSGTVESVVTNQDQVAADGPTDKNRGTYNPLAEDEDILNDNLNAGVGSSNVSKTDLAKELRVEAQDMLKIHPRHKGHKGDLIKFHSRHFKKKRQPAASHILVIMISDEERKNKPYALPIQFVPYSTL</sequence>
<dbReference type="InParanoid" id="C3ZB13"/>
<organism>
    <name type="scientific">Branchiostoma floridae</name>
    <name type="common">Florida lancelet</name>
    <name type="synonym">Amphioxus</name>
    <dbReference type="NCBI Taxonomy" id="7739"/>
    <lineage>
        <taxon>Eukaryota</taxon>
        <taxon>Metazoa</taxon>
        <taxon>Chordata</taxon>
        <taxon>Cephalochordata</taxon>
        <taxon>Leptocardii</taxon>
        <taxon>Amphioxiformes</taxon>
        <taxon>Branchiostomatidae</taxon>
        <taxon>Branchiostoma</taxon>
    </lineage>
</organism>